<organism evidence="2 3">
    <name type="scientific">Micrococcus flavus</name>
    <dbReference type="NCBI Taxonomy" id="384602"/>
    <lineage>
        <taxon>Bacteria</taxon>
        <taxon>Bacillati</taxon>
        <taxon>Actinomycetota</taxon>
        <taxon>Actinomycetes</taxon>
        <taxon>Micrococcales</taxon>
        <taxon>Micrococcaceae</taxon>
        <taxon>Micrococcus</taxon>
    </lineage>
</organism>
<accession>A0A4Y8X2D6</accession>
<evidence type="ECO:0000313" key="2">
    <source>
        <dbReference type="EMBL" id="MBB4883461.1"/>
    </source>
</evidence>
<name>A0A4Y8X2D6_9MICC</name>
<comment type="caution">
    <text evidence="2">The sequence shown here is derived from an EMBL/GenBank/DDBJ whole genome shotgun (WGS) entry which is preliminary data.</text>
</comment>
<dbReference type="EC" id="2.7.7.7" evidence="2"/>
<keyword evidence="2" id="KW-0808">Transferase</keyword>
<dbReference type="SUPFAM" id="SSF52540">
    <property type="entry name" value="P-loop containing nucleoside triphosphate hydrolases"/>
    <property type="match status" value="1"/>
</dbReference>
<dbReference type="GO" id="GO:0006261">
    <property type="term" value="P:DNA-templated DNA replication"/>
    <property type="evidence" value="ECO:0007669"/>
    <property type="project" value="TreeGrafter"/>
</dbReference>
<dbReference type="InterPro" id="IPR003593">
    <property type="entry name" value="AAA+_ATPase"/>
</dbReference>
<feature type="domain" description="AAA+ ATPase" evidence="1">
    <location>
        <begin position="42"/>
        <end position="185"/>
    </location>
</feature>
<evidence type="ECO:0000259" key="1">
    <source>
        <dbReference type="SMART" id="SM00382"/>
    </source>
</evidence>
<sequence>MSAPAVPPPGHDAAQDTDVFADLAGQDASVARLRRAAAEPGPAHAWLFTGPPGSGRSSAARAFAAALQCAEPDPARRGCGRCHACRTVLGGTHPDVTVLATEAVHYRIEDVRALVEAAQSTPATGRWRIFVIEDADRMTERATNVLLKAIEEPPPRTVWMLCAPSPADVLPTIRSRCRVETLRIPAVEDVAALLRRRDGLDADTALLTARISQCHVGVARRLARDPEALARREDVLSLPLQTTAVSDAMGMAARLAQVSHAEAESSAAARDADELAALHRQLGLAEGEAVPPKLRQQVKRLEEDQARRRKRVTRDALDRSMLDLIGLFRDVLRVQLGAPGELVNEHRRAEVERYAAGAAGSPAEVVARIDAIGAARERLAQNVPEQLALEAMMLALLPARVRTPRPPR</sequence>
<keyword evidence="2" id="KW-0548">Nucleotidyltransferase</keyword>
<dbReference type="NCBIfam" id="NF005926">
    <property type="entry name" value="PRK07940.1"/>
    <property type="match status" value="1"/>
</dbReference>
<reference evidence="2 3" key="1">
    <citation type="submission" date="2020-08" db="EMBL/GenBank/DDBJ databases">
        <title>Sequencing the genomes of 1000 actinobacteria strains.</title>
        <authorList>
            <person name="Klenk H.-P."/>
        </authorList>
    </citation>
    <scope>NUCLEOTIDE SEQUENCE [LARGE SCALE GENOMIC DNA]</scope>
    <source>
        <strain evidence="2 3">DSM 19079</strain>
    </source>
</reference>
<dbReference type="PANTHER" id="PTHR11669:SF8">
    <property type="entry name" value="DNA POLYMERASE III SUBUNIT DELTA"/>
    <property type="match status" value="1"/>
</dbReference>
<protein>
    <submittedName>
        <fullName evidence="2">DNA polymerase-3 subunit delta</fullName>
        <ecNumber evidence="2">2.7.7.7</ecNumber>
    </submittedName>
</protein>
<dbReference type="SMART" id="SM00382">
    <property type="entry name" value="AAA"/>
    <property type="match status" value="1"/>
</dbReference>
<dbReference type="AlphaFoldDB" id="A0A4Y8X2D6"/>
<dbReference type="OrthoDB" id="9809531at2"/>
<dbReference type="GO" id="GO:0008408">
    <property type="term" value="F:3'-5' exonuclease activity"/>
    <property type="evidence" value="ECO:0007669"/>
    <property type="project" value="InterPro"/>
</dbReference>
<dbReference type="Pfam" id="PF13177">
    <property type="entry name" value="DNA_pol3_delta2"/>
    <property type="match status" value="1"/>
</dbReference>
<dbReference type="NCBIfam" id="TIGR00678">
    <property type="entry name" value="holB"/>
    <property type="match status" value="1"/>
</dbReference>
<dbReference type="RefSeq" id="WP_135030321.1">
    <property type="nucleotide sequence ID" value="NZ_BMLA01000008.1"/>
</dbReference>
<dbReference type="EMBL" id="JACHMC010000001">
    <property type="protein sequence ID" value="MBB4883461.1"/>
    <property type="molecule type" value="Genomic_DNA"/>
</dbReference>
<proteinExistence type="predicted"/>
<dbReference type="Proteomes" id="UP000560081">
    <property type="component" value="Unassembled WGS sequence"/>
</dbReference>
<evidence type="ECO:0000313" key="3">
    <source>
        <dbReference type="Proteomes" id="UP000560081"/>
    </source>
</evidence>
<dbReference type="InterPro" id="IPR050238">
    <property type="entry name" value="DNA_Rep/Repair_Clamp_Loader"/>
</dbReference>
<dbReference type="InterPro" id="IPR004622">
    <property type="entry name" value="DNA_pol_HolB"/>
</dbReference>
<gene>
    <name evidence="2" type="ORF">BJ976_001812</name>
</gene>
<dbReference type="GO" id="GO:0003887">
    <property type="term" value="F:DNA-directed DNA polymerase activity"/>
    <property type="evidence" value="ECO:0007669"/>
    <property type="project" value="UniProtKB-EC"/>
</dbReference>
<dbReference type="InterPro" id="IPR027417">
    <property type="entry name" value="P-loop_NTPase"/>
</dbReference>
<keyword evidence="3" id="KW-1185">Reference proteome</keyword>
<dbReference type="Gene3D" id="3.40.50.300">
    <property type="entry name" value="P-loop containing nucleotide triphosphate hydrolases"/>
    <property type="match status" value="1"/>
</dbReference>
<dbReference type="PANTHER" id="PTHR11669">
    <property type="entry name" value="REPLICATION FACTOR C / DNA POLYMERASE III GAMMA-TAU SUBUNIT"/>
    <property type="match status" value="1"/>
</dbReference>